<sequence length="33" mass="3421">MNPTDPDLAGAIQDFKKGGWVVSLFGGAGMLAR</sequence>
<organism evidence="1">
    <name type="scientific">uncultured Caudovirales phage</name>
    <dbReference type="NCBI Taxonomy" id="2100421"/>
    <lineage>
        <taxon>Viruses</taxon>
        <taxon>Duplodnaviria</taxon>
        <taxon>Heunggongvirae</taxon>
        <taxon>Uroviricota</taxon>
        <taxon>Caudoviricetes</taxon>
        <taxon>Peduoviridae</taxon>
        <taxon>Maltschvirus</taxon>
        <taxon>Maltschvirus maltsch</taxon>
    </lineage>
</organism>
<accession>A0A6J7W8S9</accession>
<proteinExistence type="predicted"/>
<feature type="non-terminal residue" evidence="1">
    <location>
        <position position="33"/>
    </location>
</feature>
<reference evidence="1" key="1">
    <citation type="submission" date="2020-05" db="EMBL/GenBank/DDBJ databases">
        <authorList>
            <person name="Chiriac C."/>
            <person name="Salcher M."/>
            <person name="Ghai R."/>
            <person name="Kavagutti S V."/>
        </authorList>
    </citation>
    <scope>NUCLEOTIDE SEQUENCE</scope>
</reference>
<evidence type="ECO:0000313" key="1">
    <source>
        <dbReference type="EMBL" id="CAB5178451.1"/>
    </source>
</evidence>
<gene>
    <name evidence="1" type="ORF">UFOVP157_1</name>
</gene>
<dbReference type="EMBL" id="LR798206">
    <property type="protein sequence ID" value="CAB5178451.1"/>
    <property type="molecule type" value="Genomic_DNA"/>
</dbReference>
<protein>
    <submittedName>
        <fullName evidence="1">Uncharacterized protein</fullName>
    </submittedName>
</protein>
<name>A0A6J7W8S9_9CAUD</name>